<keyword evidence="2" id="KW-1185">Reference proteome</keyword>
<proteinExistence type="predicted"/>
<protein>
    <submittedName>
        <fullName evidence="1">Uncharacterized protein</fullName>
    </submittedName>
</protein>
<sequence length="154" mass="16390">MFFPSTAFLFFPFDTTGTISSPPNGALINPGAWFDFLYNSRADYGITSLNYTVFLVTSAPVSLVPSAEFATGHFFGRFAEPNYPGNPNPSNTPPAQLVMPDFAQSPGGFGVGKGISNATFYLVVLEEYVDGTATVGAQMSLTANEIIYNGTISS</sequence>
<evidence type="ECO:0000313" key="2">
    <source>
        <dbReference type="Proteomes" id="UP000772434"/>
    </source>
</evidence>
<dbReference type="AlphaFoldDB" id="A0A9P5U6R7"/>
<name>A0A9P5U6R7_9AGAR</name>
<reference evidence="1" key="1">
    <citation type="submission" date="2020-11" db="EMBL/GenBank/DDBJ databases">
        <authorList>
            <consortium name="DOE Joint Genome Institute"/>
            <person name="Ahrendt S."/>
            <person name="Riley R."/>
            <person name="Andreopoulos W."/>
            <person name="Labutti K."/>
            <person name="Pangilinan J."/>
            <person name="Ruiz-Duenas F.J."/>
            <person name="Barrasa J.M."/>
            <person name="Sanchez-Garcia M."/>
            <person name="Camarero S."/>
            <person name="Miyauchi S."/>
            <person name="Serrano A."/>
            <person name="Linde D."/>
            <person name="Babiker R."/>
            <person name="Drula E."/>
            <person name="Ayuso-Fernandez I."/>
            <person name="Pacheco R."/>
            <person name="Padilla G."/>
            <person name="Ferreira P."/>
            <person name="Barriuso J."/>
            <person name="Kellner H."/>
            <person name="Castanera R."/>
            <person name="Alfaro M."/>
            <person name="Ramirez L."/>
            <person name="Pisabarro A.G."/>
            <person name="Kuo A."/>
            <person name="Tritt A."/>
            <person name="Lipzen A."/>
            <person name="He G."/>
            <person name="Yan M."/>
            <person name="Ng V."/>
            <person name="Cullen D."/>
            <person name="Martin F."/>
            <person name="Rosso M.-N."/>
            <person name="Henrissat B."/>
            <person name="Hibbett D."/>
            <person name="Martinez A.T."/>
            <person name="Grigoriev I.V."/>
        </authorList>
    </citation>
    <scope>NUCLEOTIDE SEQUENCE</scope>
    <source>
        <strain evidence="1">AH 40177</strain>
    </source>
</reference>
<accession>A0A9P5U6R7</accession>
<dbReference type="OrthoDB" id="3944184at2759"/>
<dbReference type="EMBL" id="JADNRY010000077">
    <property type="protein sequence ID" value="KAF9067128.1"/>
    <property type="molecule type" value="Genomic_DNA"/>
</dbReference>
<gene>
    <name evidence="1" type="ORF">BDP27DRAFT_1329308</name>
</gene>
<organism evidence="1 2">
    <name type="scientific">Rhodocollybia butyracea</name>
    <dbReference type="NCBI Taxonomy" id="206335"/>
    <lineage>
        <taxon>Eukaryota</taxon>
        <taxon>Fungi</taxon>
        <taxon>Dikarya</taxon>
        <taxon>Basidiomycota</taxon>
        <taxon>Agaricomycotina</taxon>
        <taxon>Agaricomycetes</taxon>
        <taxon>Agaricomycetidae</taxon>
        <taxon>Agaricales</taxon>
        <taxon>Marasmiineae</taxon>
        <taxon>Omphalotaceae</taxon>
        <taxon>Rhodocollybia</taxon>
    </lineage>
</organism>
<comment type="caution">
    <text evidence="1">The sequence shown here is derived from an EMBL/GenBank/DDBJ whole genome shotgun (WGS) entry which is preliminary data.</text>
</comment>
<evidence type="ECO:0000313" key="1">
    <source>
        <dbReference type="EMBL" id="KAF9067128.1"/>
    </source>
</evidence>
<dbReference type="Proteomes" id="UP000772434">
    <property type="component" value="Unassembled WGS sequence"/>
</dbReference>